<dbReference type="InterPro" id="IPR029058">
    <property type="entry name" value="AB_hydrolase_fold"/>
</dbReference>
<proteinExistence type="inferred from homology"/>
<evidence type="ECO:0000313" key="5">
    <source>
        <dbReference type="Proteomes" id="UP001066327"/>
    </source>
</evidence>
<reference evidence="4" key="2">
    <citation type="submission" date="2023-07" db="EMBL/GenBank/DDBJ databases">
        <title>Genomic analysis of Rhodococcus opacus VOC-14 with glycol ethers degradation activity.</title>
        <authorList>
            <person name="Narkevich D.A."/>
            <person name="Hlushen A.M."/>
            <person name="Akhremchuk A.E."/>
            <person name="Sikolenko M.A."/>
            <person name="Valentovich L.N."/>
        </authorList>
    </citation>
    <scope>NUCLEOTIDE SEQUENCE</scope>
    <source>
        <strain evidence="4">VOC-14</strain>
    </source>
</reference>
<protein>
    <submittedName>
        <fullName evidence="4">Alpha/beta hydrolase fold domain-containing protein</fullName>
    </submittedName>
</protein>
<evidence type="ECO:0000313" key="4">
    <source>
        <dbReference type="EMBL" id="WLF51164.1"/>
    </source>
</evidence>
<dbReference type="SUPFAM" id="SSF53474">
    <property type="entry name" value="alpha/beta-Hydrolases"/>
    <property type="match status" value="1"/>
</dbReference>
<dbReference type="Proteomes" id="UP001231166">
    <property type="component" value="Chromosome"/>
</dbReference>
<dbReference type="InterPro" id="IPR049492">
    <property type="entry name" value="BD-FAE-like_dom"/>
</dbReference>
<evidence type="ECO:0000256" key="1">
    <source>
        <dbReference type="ARBA" id="ARBA00010515"/>
    </source>
</evidence>
<dbReference type="InterPro" id="IPR002168">
    <property type="entry name" value="Lipase_GDXG_HIS_AS"/>
</dbReference>
<feature type="domain" description="BD-FAE-like" evidence="2">
    <location>
        <begin position="3"/>
        <end position="60"/>
    </location>
</feature>
<dbReference type="Proteomes" id="UP001066327">
    <property type="component" value="Unassembled WGS sequence"/>
</dbReference>
<dbReference type="EMBL" id="JAPWIS010000044">
    <property type="protein sequence ID" value="MCZ4590239.1"/>
    <property type="molecule type" value="Genomic_DNA"/>
</dbReference>
<dbReference type="Pfam" id="PF20434">
    <property type="entry name" value="BD-FAE"/>
    <property type="match status" value="1"/>
</dbReference>
<dbReference type="AlphaFoldDB" id="A0AAX3YRP6"/>
<comment type="similarity">
    <text evidence="1">Belongs to the 'GDXG' lipolytic enzyme family.</text>
</comment>
<dbReference type="Gene3D" id="3.40.50.1820">
    <property type="entry name" value="alpha/beta hydrolase"/>
    <property type="match status" value="1"/>
</dbReference>
<gene>
    <name evidence="3" type="ORF">O4328_42625</name>
    <name evidence="4" type="ORF">Q5707_01100</name>
</gene>
<dbReference type="GO" id="GO:0016787">
    <property type="term" value="F:hydrolase activity"/>
    <property type="evidence" value="ECO:0007669"/>
    <property type="project" value="UniProtKB-KW"/>
</dbReference>
<dbReference type="RefSeq" id="WP_257237440.1">
    <property type="nucleotide sequence ID" value="NZ_CAJUXZ010000001.1"/>
</dbReference>
<sequence length="67" mass="7586">MLLDLVRPAEAEQPLPAVVWIHGGGWRLQDQTACPDLVQHFAEHGYVMVSIDYRLVPETRHLGPAQR</sequence>
<keyword evidence="4" id="KW-0378">Hydrolase</keyword>
<accession>A0AAX3YRP6</accession>
<evidence type="ECO:0000313" key="6">
    <source>
        <dbReference type="Proteomes" id="UP001231166"/>
    </source>
</evidence>
<organism evidence="4 6">
    <name type="scientific">Rhodococcus opacus</name>
    <name type="common">Nocardia opaca</name>
    <dbReference type="NCBI Taxonomy" id="37919"/>
    <lineage>
        <taxon>Bacteria</taxon>
        <taxon>Bacillati</taxon>
        <taxon>Actinomycetota</taxon>
        <taxon>Actinomycetes</taxon>
        <taxon>Mycobacteriales</taxon>
        <taxon>Nocardiaceae</taxon>
        <taxon>Rhodococcus</taxon>
    </lineage>
</organism>
<dbReference type="EMBL" id="CP130953">
    <property type="protein sequence ID" value="WLF51164.1"/>
    <property type="molecule type" value="Genomic_DNA"/>
</dbReference>
<dbReference type="PROSITE" id="PS01173">
    <property type="entry name" value="LIPASE_GDXG_HIS"/>
    <property type="match status" value="1"/>
</dbReference>
<reference evidence="3" key="1">
    <citation type="submission" date="2022-12" db="EMBL/GenBank/DDBJ databases">
        <authorList>
            <person name="Krivoruchko A.V."/>
            <person name="Elkin A."/>
        </authorList>
    </citation>
    <scope>NUCLEOTIDE SEQUENCE</scope>
    <source>
        <strain evidence="3">IEGM 249</strain>
    </source>
</reference>
<name>A0AAX3YRP6_RHOOP</name>
<evidence type="ECO:0000313" key="3">
    <source>
        <dbReference type="EMBL" id="MCZ4590239.1"/>
    </source>
</evidence>
<keyword evidence="5" id="KW-1185">Reference proteome</keyword>
<evidence type="ECO:0000259" key="2">
    <source>
        <dbReference type="Pfam" id="PF20434"/>
    </source>
</evidence>